<proteinExistence type="predicted"/>
<name>A0A839IUQ7_9GAMM</name>
<gene>
    <name evidence="1" type="ORF">H4O21_16525</name>
</gene>
<sequence>MAITAETRADIISLVVGMFDAAPSTNLLNDFVRATEIGQSLEVTASGLAESAEFKSIYAEWLTNEEFAAKFVSNILVEASADTVAEAEAFVTGQLNAGADRGEVILSAVQALSAVSADDANWGASAQALSNKVAVATYYSVDMGGNANDLASLQAVLQNVDQNSDVSSSTSIVELINGAEAPSDNAPIELSSGTDRLTGTSESDSFEAFMAQNSMAGGVSNTLSSADKLDGQNGYDYLHAQLTKEFVGINNGWNDIDVQPRTEEIEEITIESRDYAPDLGFNGSGAVVTVDAKYMTDVVKIGSKQSDGDLVIENLTTLTKTGNLADARNTEDLTIIMDHTDNVNSDGDASDLTVYFDEDYLISGKIGASSSIDYRVMNQDAYDLIQEGKQDVELLDGVTFERLNFELDGETYQLAPLIGSDEDATGTAIRTHEQLVEAMNAAIEQLGLSDKVTAVIGGEFTEETAQGATGSSRTAPIVRLEGVEGVELTANENLVYLAPSDQNPTSTDGTLVQNSNRYDRAEVSSTEEQNKPVTINVELEKVGRDGEGGNLVIGGKDQNSLTDTETDQVDGIAVFNIDVNGTNDQPSNLGYVSSTDQALNTVNIADGATWDGADLVIRDAFNGGSDNENWSNNTNVETVNASGFSGDLTIGSSTAMMNVDTFTATGGGAINVTASIDGTEKGDFNYTTGVAGDTVVVALDGDAVDQDGTSFTVNTGASGDKVTVIMDTVDLDNVPDVSFQTMQALDNLTINAGSGDDDVNLNAYGTFDINAGDGSDFVRINSTDQNGDASTGMWTFGQDTGAQVFGERVLYNATLEVSFAGFEQTVNIPTDANGNYIANQLTINEAIKSAIAANPELARLLKVENDAETATTAGVGGTSSDTSSTGVQELVITSTVGGLNDLSVKISQPVLTTNDLASADVTALRQGIIDTTDITSTSLGDSAAIVAQMGQAEFGNGAKGVFAGNVGVNGVVGSDYTAINTGNITATTDDATAINFSTINMGTGSNDLVVLHSNDNSANVLEVTGTFGKVSVVNFFDNTDSDVAGSGALTVGNHLLDFTSILDNRVDVSTGNSNTQSTVAIANTVNTDATAEANSVSVLNFTADAANANAVDWAGLNATNLVAALNGNAGAAILGTGTIQNSSLDAATTTAGGDLIGSTHKHVVMVQNVNNPGEYKVFSLTSASDSANFNDDGVLLGTLDFGYSIGTGFNLAGNAVSTDGQFANSVMADLEMKADQLLNGELKASDGVTNINEFNVDITDGMNAVTPTYTLASDASAVNEGSSVTFTLNAQNATDGDYAYTISGVEAADTATALTGNITVANGVGTLVVDLTADNATEGAETLALTVAGQTATVTVNDTSVTGGVNVLTPDASGNVTATSGSDVIQLSGDQLDDGNYVIDGFDTAADKLSLAGLTGADGVTLSDLAGDTIDTGVIGVQVDQINQSIFVNLGQDANGDVISVELNGVTDPSLVDITLA</sequence>
<accession>A0A839IUQ7</accession>
<organism evidence="1 2">
    <name type="scientific">Oceanospirillum sediminis</name>
    <dbReference type="NCBI Taxonomy" id="2760088"/>
    <lineage>
        <taxon>Bacteria</taxon>
        <taxon>Pseudomonadati</taxon>
        <taxon>Pseudomonadota</taxon>
        <taxon>Gammaproteobacteria</taxon>
        <taxon>Oceanospirillales</taxon>
        <taxon>Oceanospirillaceae</taxon>
        <taxon>Oceanospirillum</taxon>
    </lineage>
</organism>
<dbReference type="RefSeq" id="WP_182809983.1">
    <property type="nucleotide sequence ID" value="NZ_JACJFM010000025.1"/>
</dbReference>
<reference evidence="1 2" key="1">
    <citation type="submission" date="2020-08" db="EMBL/GenBank/DDBJ databases">
        <title>Oceanospirillum sp. nov. isolated from marine sediment.</title>
        <authorList>
            <person name="Ji X."/>
        </authorList>
    </citation>
    <scope>NUCLEOTIDE SEQUENCE [LARGE SCALE GENOMIC DNA]</scope>
    <source>
        <strain evidence="1 2">D5</strain>
    </source>
</reference>
<comment type="caution">
    <text evidence="1">The sequence shown here is derived from an EMBL/GenBank/DDBJ whole genome shotgun (WGS) entry which is preliminary data.</text>
</comment>
<protein>
    <submittedName>
        <fullName evidence="1">Uncharacterized protein</fullName>
    </submittedName>
</protein>
<evidence type="ECO:0000313" key="1">
    <source>
        <dbReference type="EMBL" id="MBB1488209.1"/>
    </source>
</evidence>
<dbReference type="Proteomes" id="UP000565262">
    <property type="component" value="Unassembled WGS sequence"/>
</dbReference>
<evidence type="ECO:0000313" key="2">
    <source>
        <dbReference type="Proteomes" id="UP000565262"/>
    </source>
</evidence>
<dbReference type="EMBL" id="JACJFM010000025">
    <property type="protein sequence ID" value="MBB1488209.1"/>
    <property type="molecule type" value="Genomic_DNA"/>
</dbReference>
<keyword evidence="2" id="KW-1185">Reference proteome</keyword>